<dbReference type="Proteomes" id="UP000825701">
    <property type="component" value="Chromosome"/>
</dbReference>
<feature type="signal peptide" evidence="1">
    <location>
        <begin position="1"/>
        <end position="30"/>
    </location>
</feature>
<dbReference type="RefSeq" id="WP_261404674.1">
    <property type="nucleotide sequence ID" value="NZ_CP081869.1"/>
</dbReference>
<reference evidence="2" key="1">
    <citation type="submission" date="2021-08" db="EMBL/GenBank/DDBJ databases">
        <authorList>
            <person name="Zhang H."/>
            <person name="Xu M."/>
            <person name="Yu Z."/>
            <person name="Yang L."/>
            <person name="Cai Y."/>
        </authorList>
    </citation>
    <scope>NUCLEOTIDE SEQUENCE</scope>
    <source>
        <strain evidence="2">CHL1</strain>
    </source>
</reference>
<dbReference type="KEGG" id="cmet:K6K41_08115"/>
<evidence type="ECO:0000313" key="2">
    <source>
        <dbReference type="EMBL" id="QZO01406.1"/>
    </source>
</evidence>
<keyword evidence="1" id="KW-0732">Signal</keyword>
<organism evidence="2 3">
    <name type="scientific">Chenggangzhangella methanolivorans</name>
    <dbReference type="NCBI Taxonomy" id="1437009"/>
    <lineage>
        <taxon>Bacteria</taxon>
        <taxon>Pseudomonadati</taxon>
        <taxon>Pseudomonadota</taxon>
        <taxon>Alphaproteobacteria</taxon>
        <taxon>Hyphomicrobiales</taxon>
        <taxon>Methylopilaceae</taxon>
        <taxon>Chenggangzhangella</taxon>
    </lineage>
</organism>
<keyword evidence="3" id="KW-1185">Reference proteome</keyword>
<accession>A0A9E6RAX5</accession>
<dbReference type="Pfam" id="PF06226">
    <property type="entry name" value="DUF1007"/>
    <property type="match status" value="1"/>
</dbReference>
<proteinExistence type="predicted"/>
<dbReference type="PROSITE" id="PS51257">
    <property type="entry name" value="PROKAR_LIPOPROTEIN"/>
    <property type="match status" value="1"/>
</dbReference>
<evidence type="ECO:0000256" key="1">
    <source>
        <dbReference type="SAM" id="SignalP"/>
    </source>
</evidence>
<dbReference type="InterPro" id="IPR010412">
    <property type="entry name" value="DUF1007"/>
</dbReference>
<dbReference type="AlphaFoldDB" id="A0A9E6RAX5"/>
<feature type="chain" id="PRO_5038746919" evidence="1">
    <location>
        <begin position="31"/>
        <end position="223"/>
    </location>
</feature>
<evidence type="ECO:0000313" key="3">
    <source>
        <dbReference type="Proteomes" id="UP000825701"/>
    </source>
</evidence>
<dbReference type="EMBL" id="CP081869">
    <property type="protein sequence ID" value="QZO01406.1"/>
    <property type="molecule type" value="Genomic_DNA"/>
</dbReference>
<sequence>MSVRPAAPRRRASLICGALAACLAASPASAHPHVFVTAKSEIVYGSDGRMAAVRHAWTFDDMFSSMAVQGLDANGDGQYSREELAPLAEINVTSLDEFKFFTFGKVGDKRVTFDKPRDYWLDRLPDGRLVLNFTLPVKDGAAERGAPFRVEVYDPTYFVAFEFAKDDPARLVQAPAGCGVELERPPEPDAGQQKRLSESFFSGLSPGANFGAQFSNTLLVACK</sequence>
<gene>
    <name evidence="2" type="ORF">K6K41_08115</name>
</gene>
<name>A0A9E6RAX5_9HYPH</name>
<protein>
    <submittedName>
        <fullName evidence="2">DUF1007 family protein</fullName>
    </submittedName>
</protein>